<evidence type="ECO:0000313" key="2">
    <source>
        <dbReference type="EMBL" id="KAF6285978.1"/>
    </source>
</evidence>
<sequence>MLDQLCALLPIYQCNYYFFKYIFIDFLQGGRKRDRALETSMREKHQSAASCTPPTGNRACNQGTCPRPKLNPGPFSPRPNDLSTEPNRSGLNANYSGVGSVRPLDHIRPTKSFVLALPRH</sequence>
<protein>
    <submittedName>
        <fullName evidence="2">Uncharacterized protein</fullName>
    </submittedName>
</protein>
<keyword evidence="3" id="KW-1185">Reference proteome</keyword>
<dbReference type="EMBL" id="JABWUV010000019">
    <property type="protein sequence ID" value="KAF6285978.1"/>
    <property type="molecule type" value="Genomic_DNA"/>
</dbReference>
<organism evidence="2 3">
    <name type="scientific">Myotis myotis</name>
    <name type="common">Greater mouse-eared bat</name>
    <name type="synonym">Vespertilio myotis</name>
    <dbReference type="NCBI Taxonomy" id="51298"/>
    <lineage>
        <taxon>Eukaryota</taxon>
        <taxon>Metazoa</taxon>
        <taxon>Chordata</taxon>
        <taxon>Craniata</taxon>
        <taxon>Vertebrata</taxon>
        <taxon>Euteleostomi</taxon>
        <taxon>Mammalia</taxon>
        <taxon>Eutheria</taxon>
        <taxon>Laurasiatheria</taxon>
        <taxon>Chiroptera</taxon>
        <taxon>Yangochiroptera</taxon>
        <taxon>Vespertilionidae</taxon>
        <taxon>Myotis</taxon>
    </lineage>
</organism>
<name>A0A7J7SC99_MYOMY</name>
<gene>
    <name evidence="2" type="ORF">mMyoMyo1_009534</name>
</gene>
<feature type="region of interest" description="Disordered" evidence="1">
    <location>
        <begin position="38"/>
        <end position="95"/>
    </location>
</feature>
<evidence type="ECO:0000256" key="1">
    <source>
        <dbReference type="SAM" id="MobiDB-lite"/>
    </source>
</evidence>
<accession>A0A7J7SC99</accession>
<comment type="caution">
    <text evidence="2">The sequence shown here is derived from an EMBL/GenBank/DDBJ whole genome shotgun (WGS) entry which is preliminary data.</text>
</comment>
<proteinExistence type="predicted"/>
<dbReference type="AlphaFoldDB" id="A0A7J7SC99"/>
<reference evidence="2 3" key="1">
    <citation type="journal article" date="2020" name="Nature">
        <title>Six reference-quality genomes reveal evolution of bat adaptations.</title>
        <authorList>
            <person name="Jebb D."/>
            <person name="Huang Z."/>
            <person name="Pippel M."/>
            <person name="Hughes G.M."/>
            <person name="Lavrichenko K."/>
            <person name="Devanna P."/>
            <person name="Winkler S."/>
            <person name="Jermiin L.S."/>
            <person name="Skirmuntt E.C."/>
            <person name="Katzourakis A."/>
            <person name="Burkitt-Gray L."/>
            <person name="Ray D.A."/>
            <person name="Sullivan K.A.M."/>
            <person name="Roscito J.G."/>
            <person name="Kirilenko B.M."/>
            <person name="Davalos L.M."/>
            <person name="Corthals A.P."/>
            <person name="Power M.L."/>
            <person name="Jones G."/>
            <person name="Ransome R.D."/>
            <person name="Dechmann D.K.N."/>
            <person name="Locatelli A.G."/>
            <person name="Puechmaille S.J."/>
            <person name="Fedrigo O."/>
            <person name="Jarvis E.D."/>
            <person name="Hiller M."/>
            <person name="Vernes S.C."/>
            <person name="Myers E.W."/>
            <person name="Teeling E.C."/>
        </authorList>
    </citation>
    <scope>NUCLEOTIDE SEQUENCE [LARGE SCALE GENOMIC DNA]</scope>
    <source>
        <strain evidence="2">MMyoMyo1</strain>
        <tissue evidence="2">Flight muscle</tissue>
    </source>
</reference>
<feature type="compositionally biased region" description="Polar residues" evidence="1">
    <location>
        <begin position="47"/>
        <end position="64"/>
    </location>
</feature>
<feature type="compositionally biased region" description="Polar residues" evidence="1">
    <location>
        <begin position="81"/>
        <end position="95"/>
    </location>
</feature>
<evidence type="ECO:0000313" key="3">
    <source>
        <dbReference type="Proteomes" id="UP000527355"/>
    </source>
</evidence>
<dbReference type="Proteomes" id="UP000527355">
    <property type="component" value="Unassembled WGS sequence"/>
</dbReference>